<protein>
    <recommendedName>
        <fullName evidence="8">3-oxoacyl-[acyl-carrier-protein] reductase</fullName>
    </recommendedName>
</protein>
<comment type="subcellular location">
    <subcellularLocation>
        <location evidence="1">Plastid</location>
        <location evidence="1">Chloroplast</location>
    </subcellularLocation>
</comment>
<evidence type="ECO:0000313" key="6">
    <source>
        <dbReference type="EMBL" id="RID76267.1"/>
    </source>
</evidence>
<dbReference type="Proteomes" id="UP000264353">
    <property type="component" value="Chromosome A2"/>
</dbReference>
<comment type="similarity">
    <text evidence="2">Belongs to the short-chain dehydrogenases/reductases (SDR) family.</text>
</comment>
<dbReference type="EMBL" id="CM010629">
    <property type="protein sequence ID" value="RID76267.1"/>
    <property type="molecule type" value="Genomic_DNA"/>
</dbReference>
<name>A0A398AER6_BRACM</name>
<keyword evidence="5" id="KW-0560">Oxidoreductase</keyword>
<dbReference type="InterPro" id="IPR002347">
    <property type="entry name" value="SDR_fam"/>
</dbReference>
<dbReference type="AlphaFoldDB" id="A0A398AER6"/>
<evidence type="ECO:0000256" key="1">
    <source>
        <dbReference type="ARBA" id="ARBA00004229"/>
    </source>
</evidence>
<dbReference type="PANTHER" id="PTHR43180">
    <property type="entry name" value="3-OXOACYL-(ACYL-CARRIER-PROTEIN) REDUCTASE (AFU_ORTHOLOGUE AFUA_6G11210)"/>
    <property type="match status" value="1"/>
</dbReference>
<evidence type="ECO:0000256" key="2">
    <source>
        <dbReference type="ARBA" id="ARBA00006484"/>
    </source>
</evidence>
<dbReference type="PRINTS" id="PR00081">
    <property type="entry name" value="GDHRDH"/>
</dbReference>
<evidence type="ECO:0008006" key="8">
    <source>
        <dbReference type="Google" id="ProtNLM"/>
    </source>
</evidence>
<gene>
    <name evidence="6" type="ORF">BRARA_B03248</name>
</gene>
<evidence type="ECO:0000256" key="4">
    <source>
        <dbReference type="ARBA" id="ARBA00022640"/>
    </source>
</evidence>
<dbReference type="PANTHER" id="PTHR43180:SF55">
    <property type="entry name" value="ALCOHOL DEHYDROGENASE-LIKE PROTEIN"/>
    <property type="match status" value="1"/>
</dbReference>
<keyword evidence="3" id="KW-0150">Chloroplast</keyword>
<accession>A0A398AER6</accession>
<dbReference type="Pfam" id="PF00106">
    <property type="entry name" value="adh_short"/>
    <property type="match status" value="1"/>
</dbReference>
<reference evidence="6 7" key="1">
    <citation type="submission" date="2018-06" db="EMBL/GenBank/DDBJ databases">
        <title>WGS assembly of Brassica rapa FPsc.</title>
        <authorList>
            <person name="Bowman J."/>
            <person name="Kohchi T."/>
            <person name="Yamato K."/>
            <person name="Jenkins J."/>
            <person name="Shu S."/>
            <person name="Ishizaki K."/>
            <person name="Yamaoka S."/>
            <person name="Nishihama R."/>
            <person name="Nakamura Y."/>
            <person name="Berger F."/>
            <person name="Adam C."/>
            <person name="Aki S."/>
            <person name="Althoff F."/>
            <person name="Araki T."/>
            <person name="Arteaga-Vazquez M."/>
            <person name="Balasubrmanian S."/>
            <person name="Bauer D."/>
            <person name="Boehm C."/>
            <person name="Briginshaw L."/>
            <person name="Caballero-Perez J."/>
            <person name="Catarino B."/>
            <person name="Chen F."/>
            <person name="Chiyoda S."/>
            <person name="Chovatia M."/>
            <person name="Davies K."/>
            <person name="Delmans M."/>
            <person name="Demura T."/>
            <person name="Dierschke T."/>
            <person name="Dolan L."/>
            <person name="Dorantes-Acosta A."/>
            <person name="Eklund D."/>
            <person name="Florent S."/>
            <person name="Flores-Sandoval E."/>
            <person name="Fujiyama A."/>
            <person name="Fukuzawa H."/>
            <person name="Galik B."/>
            <person name="Grimanelli D."/>
            <person name="Grimwood J."/>
            <person name="Grossniklaus U."/>
            <person name="Hamada T."/>
            <person name="Haseloff J."/>
            <person name="Hetherington A."/>
            <person name="Higo A."/>
            <person name="Hirakawa Y."/>
            <person name="Hundley H."/>
            <person name="Ikeda Y."/>
            <person name="Inoue K."/>
            <person name="Inoue S."/>
            <person name="Ishida S."/>
            <person name="Jia Q."/>
            <person name="Kakita M."/>
            <person name="Kanazawa T."/>
            <person name="Kawai Y."/>
            <person name="Kawashima T."/>
            <person name="Kennedy M."/>
            <person name="Kinose K."/>
            <person name="Kinoshita T."/>
            <person name="Kohara Y."/>
            <person name="Koide E."/>
            <person name="Komatsu K."/>
            <person name="Kopischke S."/>
            <person name="Kubo M."/>
            <person name="Kyozuka J."/>
            <person name="Lagercrantz U."/>
            <person name="Lin S."/>
            <person name="Lindquist E."/>
            <person name="Lipzen A."/>
            <person name="Lu C."/>
            <person name="Luna E."/>
            <person name="Martienssen R."/>
            <person name="Minamino N."/>
            <person name="Mizutani M."/>
            <person name="Mizutani M."/>
            <person name="Mochizuki N."/>
            <person name="Monte I."/>
            <person name="Mosher R."/>
            <person name="Nagasaki H."/>
            <person name="Nakagami H."/>
            <person name="Naramoto S."/>
            <person name="Nishitani K."/>
            <person name="Ohtani M."/>
            <person name="Okamoto T."/>
            <person name="Okumura M."/>
            <person name="Phillips J."/>
            <person name="Pollak B."/>
            <person name="Reinders A."/>
            <person name="Roevekamp M."/>
            <person name="Sano R."/>
            <person name="Sawa S."/>
            <person name="Schmid M."/>
            <person name="Shirakawa M."/>
            <person name="Solano R."/>
            <person name="Spunde A."/>
            <person name="Suetsugu N."/>
            <person name="Sugano S."/>
            <person name="Sugiyama A."/>
            <person name="Sun R."/>
            <person name="Suzuki Y."/>
            <person name="Takenaka M."/>
            <person name="Takezawa D."/>
            <person name="Tomogane H."/>
            <person name="Tsuzuki M."/>
            <person name="Ueda T."/>
            <person name="Umeda M."/>
            <person name="Ward J."/>
            <person name="Watanabe Y."/>
            <person name="Yazaki K."/>
            <person name="Yokoyama R."/>
            <person name="Yoshitake Y."/>
            <person name="Yotsui I."/>
            <person name="Zachgo S."/>
            <person name="Schmutz J."/>
        </authorList>
    </citation>
    <scope>NUCLEOTIDE SEQUENCE [LARGE SCALE GENOMIC DNA]</scope>
    <source>
        <strain evidence="7">cv. B-3</strain>
    </source>
</reference>
<dbReference type="GO" id="GO:0009507">
    <property type="term" value="C:chloroplast"/>
    <property type="evidence" value="ECO:0007669"/>
    <property type="project" value="UniProtKB-SubCell"/>
</dbReference>
<dbReference type="GO" id="GO:0016491">
    <property type="term" value="F:oxidoreductase activity"/>
    <property type="evidence" value="ECO:0007669"/>
    <property type="project" value="UniProtKB-KW"/>
</dbReference>
<evidence type="ECO:0000313" key="7">
    <source>
        <dbReference type="Proteomes" id="UP000264353"/>
    </source>
</evidence>
<keyword evidence="4" id="KW-0934">Plastid</keyword>
<evidence type="ECO:0000256" key="5">
    <source>
        <dbReference type="ARBA" id="ARBA00023002"/>
    </source>
</evidence>
<dbReference type="InterPro" id="IPR036291">
    <property type="entry name" value="NAD(P)-bd_dom_sf"/>
</dbReference>
<dbReference type="Pfam" id="PF13561">
    <property type="entry name" value="adh_short_C2"/>
    <property type="match status" value="1"/>
</dbReference>
<evidence type="ECO:0000256" key="3">
    <source>
        <dbReference type="ARBA" id="ARBA00022528"/>
    </source>
</evidence>
<proteinExistence type="inferred from homology"/>
<dbReference type="SUPFAM" id="SSF51735">
    <property type="entry name" value="NAD(P)-binding Rossmann-fold domains"/>
    <property type="match status" value="1"/>
</dbReference>
<sequence length="272" mass="28695">MLRSITRNFKLIASNGSIPQLITSFLHYSTSSSRKLEGKVAVITGGASGLGKATAEEFVSQGAQVIIVDIDEEAGRMVATELGSAANFIRCDVTVEEQVAKAVKTVVARHGKLDVLLNSAGISCSISPPSIADLDMNIYDKVMRLNVRGTVLGIKHAARAMIPAGSGSILCLSSISGLMGGLGPHAYSISKFTIPGVVKTFREVFMGHNIPEEQLVAIVNAGGDLKGEKCEERDVAKAALYLASDDAKFVTGHNLVVDGGFTCFKTLNLPFP</sequence>
<dbReference type="Gene3D" id="3.40.50.720">
    <property type="entry name" value="NAD(P)-binding Rossmann-like Domain"/>
    <property type="match status" value="1"/>
</dbReference>
<organism evidence="6 7">
    <name type="scientific">Brassica campestris</name>
    <name type="common">Field mustard</name>
    <dbReference type="NCBI Taxonomy" id="3711"/>
    <lineage>
        <taxon>Eukaryota</taxon>
        <taxon>Viridiplantae</taxon>
        <taxon>Streptophyta</taxon>
        <taxon>Embryophyta</taxon>
        <taxon>Tracheophyta</taxon>
        <taxon>Spermatophyta</taxon>
        <taxon>Magnoliopsida</taxon>
        <taxon>eudicotyledons</taxon>
        <taxon>Gunneridae</taxon>
        <taxon>Pentapetalae</taxon>
        <taxon>rosids</taxon>
        <taxon>malvids</taxon>
        <taxon>Brassicales</taxon>
        <taxon>Brassicaceae</taxon>
        <taxon>Brassiceae</taxon>
        <taxon>Brassica</taxon>
    </lineage>
</organism>
<dbReference type="FunFam" id="3.40.50.720:FF:000084">
    <property type="entry name" value="Short-chain dehydrogenase reductase"/>
    <property type="match status" value="1"/>
</dbReference>